<dbReference type="EMBL" id="OU963863">
    <property type="protein sequence ID" value="CAH0385893.1"/>
    <property type="molecule type" value="Genomic_DNA"/>
</dbReference>
<keyword evidence="3" id="KW-1185">Reference proteome</keyword>
<gene>
    <name evidence="2" type="ORF">BEMITA_LOCUS5073</name>
</gene>
<dbReference type="AlphaFoldDB" id="A0A9P0A416"/>
<name>A0A9P0A416_BEMTA</name>
<reference evidence="2" key="1">
    <citation type="submission" date="2021-12" db="EMBL/GenBank/DDBJ databases">
        <authorList>
            <person name="King R."/>
        </authorList>
    </citation>
    <scope>NUCLEOTIDE SEQUENCE</scope>
</reference>
<feature type="transmembrane region" description="Helical" evidence="1">
    <location>
        <begin position="49"/>
        <end position="70"/>
    </location>
</feature>
<accession>A0A9P0A416</accession>
<evidence type="ECO:0000256" key="1">
    <source>
        <dbReference type="SAM" id="Phobius"/>
    </source>
</evidence>
<keyword evidence="1" id="KW-0472">Membrane</keyword>
<evidence type="ECO:0000313" key="3">
    <source>
        <dbReference type="Proteomes" id="UP001152759"/>
    </source>
</evidence>
<organism evidence="2 3">
    <name type="scientific">Bemisia tabaci</name>
    <name type="common">Sweetpotato whitefly</name>
    <name type="synonym">Aleurodes tabaci</name>
    <dbReference type="NCBI Taxonomy" id="7038"/>
    <lineage>
        <taxon>Eukaryota</taxon>
        <taxon>Metazoa</taxon>
        <taxon>Ecdysozoa</taxon>
        <taxon>Arthropoda</taxon>
        <taxon>Hexapoda</taxon>
        <taxon>Insecta</taxon>
        <taxon>Pterygota</taxon>
        <taxon>Neoptera</taxon>
        <taxon>Paraneoptera</taxon>
        <taxon>Hemiptera</taxon>
        <taxon>Sternorrhyncha</taxon>
        <taxon>Aleyrodoidea</taxon>
        <taxon>Aleyrodidae</taxon>
        <taxon>Aleyrodinae</taxon>
        <taxon>Bemisia</taxon>
    </lineage>
</organism>
<evidence type="ECO:0000313" key="2">
    <source>
        <dbReference type="EMBL" id="CAH0385893.1"/>
    </source>
</evidence>
<keyword evidence="1" id="KW-0812">Transmembrane</keyword>
<proteinExistence type="predicted"/>
<keyword evidence="1" id="KW-1133">Transmembrane helix</keyword>
<dbReference type="Proteomes" id="UP001152759">
    <property type="component" value="Chromosome 2"/>
</dbReference>
<protein>
    <submittedName>
        <fullName evidence="2">Uncharacterized protein</fullName>
    </submittedName>
</protein>
<sequence length="113" mass="12505">MNDQIILSTFIIIVTVVGVNSTTVAEKLSKANITMCPVYPEMKCAPSTLTDVLLFILSLLALICSAPYLYSKYLSSDCKFRFIRMARKNNNRKVDDISVDLKFGEGEGIDVCG</sequence>